<reference evidence="2 4" key="1">
    <citation type="journal article" date="2020" name="Stud. Mycol.">
        <title>101 Dothideomycetes genomes: a test case for predicting lifestyles and emergence of pathogens.</title>
        <authorList>
            <person name="Haridas S."/>
            <person name="Albert R."/>
            <person name="Binder M."/>
            <person name="Bloem J."/>
            <person name="Labutti K."/>
            <person name="Salamov A."/>
            <person name="Andreopoulos B."/>
            <person name="Baker S."/>
            <person name="Barry K."/>
            <person name="Bills G."/>
            <person name="Bluhm B."/>
            <person name="Cannon C."/>
            <person name="Castanera R."/>
            <person name="Culley D."/>
            <person name="Daum C."/>
            <person name="Ezra D."/>
            <person name="Gonzalez J."/>
            <person name="Henrissat B."/>
            <person name="Kuo A."/>
            <person name="Liang C."/>
            <person name="Lipzen A."/>
            <person name="Lutzoni F."/>
            <person name="Magnuson J."/>
            <person name="Mondo S."/>
            <person name="Nolan M."/>
            <person name="Ohm R."/>
            <person name="Pangilinan J."/>
            <person name="Park H.-J."/>
            <person name="Ramirez L."/>
            <person name="Alfaro M."/>
            <person name="Sun H."/>
            <person name="Tritt A."/>
            <person name="Yoshinaga Y."/>
            <person name="Zwiers L.-H."/>
            <person name="Turgeon B."/>
            <person name="Goodwin S."/>
            <person name="Spatafora J."/>
            <person name="Crous P."/>
            <person name="Grigoriev I."/>
        </authorList>
    </citation>
    <scope>NUCLEOTIDE SEQUENCE</scope>
    <source>
        <strain evidence="2 4">CBS 304.34</strain>
    </source>
</reference>
<gene>
    <name evidence="2 4" type="ORF">BDZ99DRAFT_481389</name>
</gene>
<organism evidence="2">
    <name type="scientific">Mytilinidion resinicola</name>
    <dbReference type="NCBI Taxonomy" id="574789"/>
    <lineage>
        <taxon>Eukaryota</taxon>
        <taxon>Fungi</taxon>
        <taxon>Dikarya</taxon>
        <taxon>Ascomycota</taxon>
        <taxon>Pezizomycotina</taxon>
        <taxon>Dothideomycetes</taxon>
        <taxon>Pleosporomycetidae</taxon>
        <taxon>Mytilinidiales</taxon>
        <taxon>Mytilinidiaceae</taxon>
        <taxon>Mytilinidion</taxon>
    </lineage>
</organism>
<dbReference type="Proteomes" id="UP000504636">
    <property type="component" value="Unplaced"/>
</dbReference>
<keyword evidence="3" id="KW-1185">Reference proteome</keyword>
<dbReference type="AlphaFoldDB" id="A0A6A6Y6J7"/>
<evidence type="ECO:0000313" key="4">
    <source>
        <dbReference type="RefSeq" id="XP_033571193.1"/>
    </source>
</evidence>
<dbReference type="EMBL" id="MU003714">
    <property type="protein sequence ID" value="KAF2804229.1"/>
    <property type="molecule type" value="Genomic_DNA"/>
</dbReference>
<reference evidence="4" key="2">
    <citation type="submission" date="2020-04" db="EMBL/GenBank/DDBJ databases">
        <authorList>
            <consortium name="NCBI Genome Project"/>
        </authorList>
    </citation>
    <scope>NUCLEOTIDE SEQUENCE</scope>
    <source>
        <strain evidence="4">CBS 304.34</strain>
    </source>
</reference>
<evidence type="ECO:0000313" key="2">
    <source>
        <dbReference type="EMBL" id="KAF2804229.1"/>
    </source>
</evidence>
<evidence type="ECO:0000256" key="1">
    <source>
        <dbReference type="SAM" id="MobiDB-lite"/>
    </source>
</evidence>
<proteinExistence type="predicted"/>
<reference evidence="4" key="3">
    <citation type="submission" date="2025-04" db="UniProtKB">
        <authorList>
            <consortium name="RefSeq"/>
        </authorList>
    </citation>
    <scope>IDENTIFICATION</scope>
    <source>
        <strain evidence="4">CBS 304.34</strain>
    </source>
</reference>
<name>A0A6A6Y6J7_9PEZI</name>
<feature type="region of interest" description="Disordered" evidence="1">
    <location>
        <begin position="1"/>
        <end position="41"/>
    </location>
</feature>
<evidence type="ECO:0000313" key="3">
    <source>
        <dbReference type="Proteomes" id="UP000504636"/>
    </source>
</evidence>
<accession>A0A6A6Y6J7</accession>
<feature type="compositionally biased region" description="Low complexity" evidence="1">
    <location>
        <begin position="171"/>
        <end position="190"/>
    </location>
</feature>
<feature type="compositionally biased region" description="Polar residues" evidence="1">
    <location>
        <begin position="31"/>
        <end position="41"/>
    </location>
</feature>
<dbReference type="RefSeq" id="XP_033571193.1">
    <property type="nucleotide sequence ID" value="XM_033722408.1"/>
</dbReference>
<dbReference type="GeneID" id="54463301"/>
<protein>
    <submittedName>
        <fullName evidence="2 4">Uncharacterized protein</fullName>
    </submittedName>
</protein>
<feature type="region of interest" description="Disordered" evidence="1">
    <location>
        <begin position="171"/>
        <end position="197"/>
    </location>
</feature>
<sequence>MRTISRLLPRQQHLPQTSKFKTPPRPRPPRTSSISQHSTSTPMSESLCASCLPSITSQPFLLVLAFLSIFSRTHCQRRHSAMDLNIEQFFQCVKLPGRPQAHQTFPSARRPATISPFQYRSHTSHPINDAMSATERGFSSPTSGSAVIRSGRRCTRLPPYLPSAALQQAHPLLPNSTSPTSLAPPASTSLHVSAGTM</sequence>